<gene>
    <name evidence="1" type="ORF">GCM10012289_58740</name>
</gene>
<dbReference type="Proteomes" id="UP000646523">
    <property type="component" value="Unassembled WGS sequence"/>
</dbReference>
<keyword evidence="2" id="KW-1185">Reference proteome</keyword>
<proteinExistence type="predicted"/>
<dbReference type="EMBL" id="BMNH01000023">
    <property type="protein sequence ID" value="GGO77928.1"/>
    <property type="molecule type" value="Genomic_DNA"/>
</dbReference>
<sequence>MYRVNGAGTPRSVLLYSVRQPYPILDRFLLADLGVYDLETNKLIFIDQLYGGGRYSEPNPILYWGTTKADKPDRYWVLNLAAVPPAQ</sequence>
<accession>A0A917ZB22</accession>
<organism evidence="1 2">
    <name type="scientific">Nonomuraea cavernae</name>
    <dbReference type="NCBI Taxonomy" id="2045107"/>
    <lineage>
        <taxon>Bacteria</taxon>
        <taxon>Bacillati</taxon>
        <taxon>Actinomycetota</taxon>
        <taxon>Actinomycetes</taxon>
        <taxon>Streptosporangiales</taxon>
        <taxon>Streptosporangiaceae</taxon>
        <taxon>Nonomuraea</taxon>
    </lineage>
</organism>
<dbReference type="RefSeq" id="WP_225264053.1">
    <property type="nucleotide sequence ID" value="NZ_BMNH01000023.1"/>
</dbReference>
<evidence type="ECO:0000313" key="2">
    <source>
        <dbReference type="Proteomes" id="UP000646523"/>
    </source>
</evidence>
<reference evidence="1" key="1">
    <citation type="journal article" date="2014" name="Int. J. Syst. Evol. Microbiol.">
        <title>Complete genome sequence of Corynebacterium casei LMG S-19264T (=DSM 44701T), isolated from a smear-ripened cheese.</title>
        <authorList>
            <consortium name="US DOE Joint Genome Institute (JGI-PGF)"/>
            <person name="Walter F."/>
            <person name="Albersmeier A."/>
            <person name="Kalinowski J."/>
            <person name="Ruckert C."/>
        </authorList>
    </citation>
    <scope>NUCLEOTIDE SEQUENCE</scope>
    <source>
        <strain evidence="1">CGMCC 4.7368</strain>
    </source>
</reference>
<reference evidence="1" key="2">
    <citation type="submission" date="2020-09" db="EMBL/GenBank/DDBJ databases">
        <authorList>
            <person name="Sun Q."/>
            <person name="Zhou Y."/>
        </authorList>
    </citation>
    <scope>NUCLEOTIDE SEQUENCE</scope>
    <source>
        <strain evidence="1">CGMCC 4.7368</strain>
    </source>
</reference>
<name>A0A917ZB22_9ACTN</name>
<dbReference type="AlphaFoldDB" id="A0A917ZB22"/>
<evidence type="ECO:0000313" key="1">
    <source>
        <dbReference type="EMBL" id="GGO77928.1"/>
    </source>
</evidence>
<comment type="caution">
    <text evidence="1">The sequence shown here is derived from an EMBL/GenBank/DDBJ whole genome shotgun (WGS) entry which is preliminary data.</text>
</comment>
<protein>
    <submittedName>
        <fullName evidence="1">Uncharacterized protein</fullName>
    </submittedName>
</protein>